<dbReference type="SUPFAM" id="SSF55008">
    <property type="entry name" value="HMA, heavy metal-associated domain"/>
    <property type="match status" value="1"/>
</dbReference>
<dbReference type="Gene3D" id="3.30.70.100">
    <property type="match status" value="1"/>
</dbReference>
<dbReference type="Gramene" id="OBART09G03060.1">
    <property type="protein sequence ID" value="OBART09G03060.1"/>
    <property type="gene ID" value="OBART09G03060"/>
</dbReference>
<dbReference type="GO" id="GO:0046872">
    <property type="term" value="F:metal ion binding"/>
    <property type="evidence" value="ECO:0007669"/>
    <property type="project" value="InterPro"/>
</dbReference>
<dbReference type="Proteomes" id="UP000026960">
    <property type="component" value="Chromosome 9"/>
</dbReference>
<reference evidence="2" key="2">
    <citation type="submission" date="2015-03" db="UniProtKB">
        <authorList>
            <consortium name="EnsemblPlants"/>
        </authorList>
    </citation>
    <scope>IDENTIFICATION</scope>
</reference>
<name>A0A0D3H4F9_9ORYZ</name>
<dbReference type="PROSITE" id="PS50846">
    <property type="entry name" value="HMA_2"/>
    <property type="match status" value="1"/>
</dbReference>
<dbReference type="HOGENOM" id="CLU_127911_1_0_1"/>
<reference evidence="2" key="1">
    <citation type="journal article" date="2009" name="Rice">
        <title>De Novo Next Generation Sequencing of Plant Genomes.</title>
        <authorList>
            <person name="Rounsley S."/>
            <person name="Marri P.R."/>
            <person name="Yu Y."/>
            <person name="He R."/>
            <person name="Sisneros N."/>
            <person name="Goicoechea J.L."/>
            <person name="Lee S.J."/>
            <person name="Angelova A."/>
            <person name="Kudrna D."/>
            <person name="Luo M."/>
            <person name="Affourtit J."/>
            <person name="Desany B."/>
            <person name="Knight J."/>
            <person name="Niazi F."/>
            <person name="Egholm M."/>
            <person name="Wing R.A."/>
        </authorList>
    </citation>
    <scope>NUCLEOTIDE SEQUENCE [LARGE SCALE GENOMIC DNA]</scope>
    <source>
        <strain evidence="2">cv. IRGC 105608</strain>
    </source>
</reference>
<feature type="domain" description="HMA" evidence="1">
    <location>
        <begin position="25"/>
        <end position="90"/>
    </location>
</feature>
<protein>
    <recommendedName>
        <fullName evidence="1">HMA domain-containing protein</fullName>
    </recommendedName>
</protein>
<evidence type="ECO:0000313" key="3">
    <source>
        <dbReference type="Proteomes" id="UP000026960"/>
    </source>
</evidence>
<evidence type="ECO:0000313" key="2">
    <source>
        <dbReference type="EnsemblPlants" id="OBART09G03060.1"/>
    </source>
</evidence>
<accession>A0A0D3H4F9</accession>
<dbReference type="InterPro" id="IPR006121">
    <property type="entry name" value="HMA_dom"/>
</dbReference>
<dbReference type="PaxDb" id="65489-OBART09G03060.1"/>
<dbReference type="PANTHER" id="PTHR46932:SF12">
    <property type="entry name" value="HEAVY METAL-ASSOCIATED ISOPRENYLATED PLANT PROTEIN 47"/>
    <property type="match status" value="1"/>
</dbReference>
<dbReference type="AlphaFoldDB" id="A0A0D3H4F9"/>
<keyword evidence="3" id="KW-1185">Reference proteome</keyword>
<dbReference type="InterPro" id="IPR042885">
    <property type="entry name" value="HIPP47/16"/>
</dbReference>
<dbReference type="EnsemblPlants" id="OBART09G03060.1">
    <property type="protein sequence ID" value="OBART09G03060.1"/>
    <property type="gene ID" value="OBART09G03060"/>
</dbReference>
<evidence type="ECO:0000259" key="1">
    <source>
        <dbReference type="PROSITE" id="PS50846"/>
    </source>
</evidence>
<dbReference type="InterPro" id="IPR036163">
    <property type="entry name" value="HMA_dom_sf"/>
</dbReference>
<proteinExistence type="predicted"/>
<dbReference type="PANTHER" id="PTHR46932">
    <property type="entry name" value="HEAVY METAL-ASSOCIATED ISOPRENYLATED PLANT PROTEIN 47"/>
    <property type="match status" value="1"/>
</dbReference>
<organism evidence="2">
    <name type="scientific">Oryza barthii</name>
    <dbReference type="NCBI Taxonomy" id="65489"/>
    <lineage>
        <taxon>Eukaryota</taxon>
        <taxon>Viridiplantae</taxon>
        <taxon>Streptophyta</taxon>
        <taxon>Embryophyta</taxon>
        <taxon>Tracheophyta</taxon>
        <taxon>Spermatophyta</taxon>
        <taxon>Magnoliopsida</taxon>
        <taxon>Liliopsida</taxon>
        <taxon>Poales</taxon>
        <taxon>Poaceae</taxon>
        <taxon>BOP clade</taxon>
        <taxon>Oryzoideae</taxon>
        <taxon>Oryzeae</taxon>
        <taxon>Oryzinae</taxon>
        <taxon>Oryza</taxon>
    </lineage>
</organism>
<sequence>MHGEGTFELKPYVHMWQILEEFCFEQKVEIKVPMVDEKKKSKVMQIISKQCGILSITADMEKGKVTVVGNDRMDVTDLTTVLRKKMPHTYVIIDTVTQVDEKKEKEEKDRKKMEEECKNLCPNIIYPPYQYPPYMVESSGVQEDVCYK</sequence>